<dbReference type="SUPFAM" id="SSF63707">
    <property type="entry name" value="Ganglioside M2 (gm2) activator"/>
    <property type="match status" value="1"/>
</dbReference>
<organism evidence="4 5">
    <name type="scientific">Atractosteus spatula</name>
    <name type="common">Alligator gar</name>
    <name type="synonym">Lepisosteus spatula</name>
    <dbReference type="NCBI Taxonomy" id="7917"/>
    <lineage>
        <taxon>Eukaryota</taxon>
        <taxon>Metazoa</taxon>
        <taxon>Chordata</taxon>
        <taxon>Craniata</taxon>
        <taxon>Vertebrata</taxon>
        <taxon>Euteleostomi</taxon>
        <taxon>Actinopterygii</taxon>
        <taxon>Neopterygii</taxon>
        <taxon>Holostei</taxon>
        <taxon>Semionotiformes</taxon>
        <taxon>Lepisosteidae</taxon>
        <taxon>Atractosteus</taxon>
    </lineage>
</organism>
<feature type="signal peptide" evidence="2">
    <location>
        <begin position="1"/>
        <end position="22"/>
    </location>
</feature>
<dbReference type="Proteomes" id="UP000736164">
    <property type="component" value="Unassembled WGS sequence"/>
</dbReference>
<feature type="non-terminal residue" evidence="4">
    <location>
        <position position="194"/>
    </location>
</feature>
<dbReference type="PANTHER" id="PTHR17357">
    <property type="entry name" value="GM2 GANGLIOSIDE ACTIVATOR PROTEIN"/>
    <property type="match status" value="1"/>
</dbReference>
<dbReference type="Gene3D" id="2.70.220.10">
    <property type="entry name" value="Ganglioside GM2 activator"/>
    <property type="match status" value="1"/>
</dbReference>
<dbReference type="SMART" id="SM00737">
    <property type="entry name" value="ML"/>
    <property type="match status" value="1"/>
</dbReference>
<evidence type="ECO:0000259" key="3">
    <source>
        <dbReference type="SMART" id="SM00737"/>
    </source>
</evidence>
<dbReference type="EMBL" id="JAAWVO010052143">
    <property type="protein sequence ID" value="MBN3320656.1"/>
    <property type="molecule type" value="Genomic_DNA"/>
</dbReference>
<dbReference type="Pfam" id="PF02221">
    <property type="entry name" value="E1_DerP2_DerF2"/>
    <property type="match status" value="1"/>
</dbReference>
<keyword evidence="5" id="KW-1185">Reference proteome</keyword>
<dbReference type="PANTHER" id="PTHR17357:SF0">
    <property type="entry name" value="GANGLIOSIDE GM2 ACTIVATOR"/>
    <property type="match status" value="1"/>
</dbReference>
<protein>
    <submittedName>
        <fullName evidence="4">SAP3 protein</fullName>
    </submittedName>
</protein>
<proteinExistence type="predicted"/>
<dbReference type="InterPro" id="IPR028996">
    <property type="entry name" value="GM2-AP"/>
</dbReference>
<name>A0A8J7NZN8_ATRSP</name>
<dbReference type="GO" id="GO:0009898">
    <property type="term" value="C:cytoplasmic side of plasma membrane"/>
    <property type="evidence" value="ECO:0007669"/>
    <property type="project" value="TreeGrafter"/>
</dbReference>
<evidence type="ECO:0000313" key="4">
    <source>
        <dbReference type="EMBL" id="MBN3320656.1"/>
    </source>
</evidence>
<evidence type="ECO:0000256" key="2">
    <source>
        <dbReference type="SAM" id="SignalP"/>
    </source>
</evidence>
<dbReference type="InterPro" id="IPR036846">
    <property type="entry name" value="GM2-AP_sf"/>
</dbReference>
<dbReference type="GO" id="GO:0008047">
    <property type="term" value="F:enzyme activator activity"/>
    <property type="evidence" value="ECO:0007669"/>
    <property type="project" value="InterPro"/>
</dbReference>
<evidence type="ECO:0000313" key="5">
    <source>
        <dbReference type="Proteomes" id="UP000736164"/>
    </source>
</evidence>
<evidence type="ECO:0000256" key="1">
    <source>
        <dbReference type="ARBA" id="ARBA00022729"/>
    </source>
</evidence>
<reference evidence="4" key="1">
    <citation type="journal article" date="2021" name="Cell">
        <title>Tracing the genetic footprints of vertebrate landing in non-teleost ray-finned fishes.</title>
        <authorList>
            <person name="Bi X."/>
            <person name="Wang K."/>
            <person name="Yang L."/>
            <person name="Pan H."/>
            <person name="Jiang H."/>
            <person name="Wei Q."/>
            <person name="Fang M."/>
            <person name="Yu H."/>
            <person name="Zhu C."/>
            <person name="Cai Y."/>
            <person name="He Y."/>
            <person name="Gan X."/>
            <person name="Zeng H."/>
            <person name="Yu D."/>
            <person name="Zhu Y."/>
            <person name="Jiang H."/>
            <person name="Qiu Q."/>
            <person name="Yang H."/>
            <person name="Zhang Y.E."/>
            <person name="Wang W."/>
            <person name="Zhu M."/>
            <person name="He S."/>
            <person name="Zhang G."/>
        </authorList>
    </citation>
    <scope>NUCLEOTIDE SEQUENCE</scope>
    <source>
        <strain evidence="4">Allg_001</strain>
    </source>
</reference>
<gene>
    <name evidence="4" type="primary">Gm2a_1</name>
    <name evidence="4" type="ORF">GTO95_0017142</name>
</gene>
<comment type="caution">
    <text evidence="4">The sequence shown here is derived from an EMBL/GenBank/DDBJ whole genome shotgun (WGS) entry which is preliminary data.</text>
</comment>
<dbReference type="GO" id="GO:0006689">
    <property type="term" value="P:ganglioside catabolic process"/>
    <property type="evidence" value="ECO:0007669"/>
    <property type="project" value="InterPro"/>
</dbReference>
<dbReference type="GO" id="GO:0005319">
    <property type="term" value="F:lipid transporter activity"/>
    <property type="evidence" value="ECO:0007669"/>
    <property type="project" value="TreeGrafter"/>
</dbReference>
<keyword evidence="1 2" id="KW-0732">Signal</keyword>
<accession>A0A8J7NZN8</accession>
<dbReference type="InterPro" id="IPR003172">
    <property type="entry name" value="ML_dom"/>
</dbReference>
<feature type="chain" id="PRO_5035247219" evidence="2">
    <location>
        <begin position="23"/>
        <end position="194"/>
    </location>
</feature>
<sequence>MTSLQFTAVLSIFCCFLAFGNTSEVGPRMLPIDKSNSSNWAHCGPKNDLVIKNLNFPNSIYIPGSVTVSLLGELKVPIEAPLRIEVQVKKKAVWFWMKVPCLFKYGSCTYRNICEKLNKIFPGNSCPSRIVSYGGSCHCPIKPGVLNVPPTTFHIPKVRLPSFLASGTYKVQIKAISGKKEIVCFQTTVSMKLK</sequence>
<feature type="domain" description="MD-2-related lipid-recognition" evidence="3">
    <location>
        <begin position="40"/>
        <end position="189"/>
    </location>
</feature>
<dbReference type="AlphaFoldDB" id="A0A8J7NZN8"/>
<feature type="non-terminal residue" evidence="4">
    <location>
        <position position="1"/>
    </location>
</feature>